<proteinExistence type="inferred from homology"/>
<dbReference type="Pfam" id="PF01212">
    <property type="entry name" value="Beta_elim_lyase"/>
    <property type="match status" value="1"/>
</dbReference>
<evidence type="ECO:0000256" key="2">
    <source>
        <dbReference type="ARBA" id="ARBA00006966"/>
    </source>
</evidence>
<gene>
    <name evidence="5" type="ORF">UFOPK3376_03127</name>
</gene>
<reference evidence="5" key="1">
    <citation type="submission" date="2020-05" db="EMBL/GenBank/DDBJ databases">
        <authorList>
            <person name="Chiriac C."/>
            <person name="Salcher M."/>
            <person name="Ghai R."/>
            <person name="Kavagutti S V."/>
        </authorList>
    </citation>
    <scope>NUCLEOTIDE SEQUENCE</scope>
</reference>
<dbReference type="PANTHER" id="PTHR48097:SF5">
    <property type="entry name" value="LOW SPECIFICITY L-THREONINE ALDOLASE"/>
    <property type="match status" value="1"/>
</dbReference>
<organism evidence="5">
    <name type="scientific">freshwater metagenome</name>
    <dbReference type="NCBI Taxonomy" id="449393"/>
    <lineage>
        <taxon>unclassified sequences</taxon>
        <taxon>metagenomes</taxon>
        <taxon>ecological metagenomes</taxon>
    </lineage>
</organism>
<dbReference type="SUPFAM" id="SSF53383">
    <property type="entry name" value="PLP-dependent transferases"/>
    <property type="match status" value="1"/>
</dbReference>
<accession>A0A6J7FPR2</accession>
<dbReference type="InterPro" id="IPR015421">
    <property type="entry name" value="PyrdxlP-dep_Trfase_major"/>
</dbReference>
<evidence type="ECO:0000259" key="4">
    <source>
        <dbReference type="Pfam" id="PF01212"/>
    </source>
</evidence>
<dbReference type="EMBL" id="CAFBLP010000140">
    <property type="protein sequence ID" value="CAB4895385.1"/>
    <property type="molecule type" value="Genomic_DNA"/>
</dbReference>
<dbReference type="InterPro" id="IPR015424">
    <property type="entry name" value="PyrdxlP-dep_Trfase"/>
</dbReference>
<protein>
    <submittedName>
        <fullName evidence="5">Unannotated protein</fullName>
    </submittedName>
</protein>
<comment type="cofactor">
    <cofactor evidence="1">
        <name>pyridoxal 5'-phosphate</name>
        <dbReference type="ChEBI" id="CHEBI:597326"/>
    </cofactor>
</comment>
<evidence type="ECO:0000313" key="5">
    <source>
        <dbReference type="EMBL" id="CAB4895385.1"/>
    </source>
</evidence>
<comment type="similarity">
    <text evidence="2">Belongs to the threonine aldolase family.</text>
</comment>
<dbReference type="InterPro" id="IPR001597">
    <property type="entry name" value="ArAA_b-elim_lyase/Thr_aldolase"/>
</dbReference>
<dbReference type="InterPro" id="IPR015422">
    <property type="entry name" value="PyrdxlP-dep_Trfase_small"/>
</dbReference>
<name>A0A6J7FPR2_9ZZZZ</name>
<dbReference type="PANTHER" id="PTHR48097">
    <property type="entry name" value="L-THREONINE ALDOLASE-RELATED"/>
    <property type="match status" value="1"/>
</dbReference>
<evidence type="ECO:0000256" key="1">
    <source>
        <dbReference type="ARBA" id="ARBA00001933"/>
    </source>
</evidence>
<dbReference type="Gene3D" id="3.40.640.10">
    <property type="entry name" value="Type I PLP-dependent aspartate aminotransferase-like (Major domain)"/>
    <property type="match status" value="1"/>
</dbReference>
<evidence type="ECO:0000256" key="3">
    <source>
        <dbReference type="ARBA" id="ARBA00022898"/>
    </source>
</evidence>
<dbReference type="GO" id="GO:0016829">
    <property type="term" value="F:lyase activity"/>
    <property type="evidence" value="ECO:0007669"/>
    <property type="project" value="InterPro"/>
</dbReference>
<keyword evidence="3" id="KW-0663">Pyridoxal phosphate</keyword>
<dbReference type="Gene3D" id="3.90.1150.10">
    <property type="entry name" value="Aspartate Aminotransferase, domain 1"/>
    <property type="match status" value="1"/>
</dbReference>
<dbReference type="AlphaFoldDB" id="A0A6J7FPR2"/>
<feature type="domain" description="Aromatic amino acid beta-eliminating lyase/threonine aldolase" evidence="4">
    <location>
        <begin position="11"/>
        <end position="298"/>
    </location>
</feature>
<dbReference type="GO" id="GO:0006520">
    <property type="term" value="P:amino acid metabolic process"/>
    <property type="evidence" value="ECO:0007669"/>
    <property type="project" value="InterPro"/>
</dbReference>
<sequence length="351" mass="37647">MISLPAPQRAFASDNAAGVHPLVMAALAEANSGHALAYGSDRWTEETQQRMRDLFGARTQSFLVWGGTGANVMALASMLGPAQAVLCTNWSHINVDETGAPERILGAKLIDIPCADGKLVPAQLEDQAHAIGVMHHAQPGVVSITQSTELGTAYSADEVAALCDTAHGLGMSVHMDGARLANAVAAAGGTRDALRAMTVDAGVDVLTFGATKNGMMYGEAVVYLNERFAGVAPFVRKQVTQLPSKMRFVAAQFNALLHDDLWLSLAAHSNGMAQRLYEQTRTVARVVYDAPPAVNAVFPHLPAEAIAELRDWCFFWDWDLTSQQVRWMTAWDTTEADVDQFAAGVQQLLGT</sequence>